<dbReference type="SUPFAM" id="SSF48371">
    <property type="entry name" value="ARM repeat"/>
    <property type="match status" value="1"/>
</dbReference>
<protein>
    <recommendedName>
        <fullName evidence="2">Protein HGH1 homolog</fullName>
    </recommendedName>
</protein>
<feature type="region of interest" description="Disordered" evidence="3">
    <location>
        <begin position="404"/>
        <end position="429"/>
    </location>
</feature>
<evidence type="ECO:0000256" key="3">
    <source>
        <dbReference type="SAM" id="MobiDB-lite"/>
    </source>
</evidence>
<dbReference type="STRING" id="745531.A0A0C3S4D9"/>
<feature type="compositionally biased region" description="Basic and acidic residues" evidence="3">
    <location>
        <begin position="404"/>
        <end position="419"/>
    </location>
</feature>
<feature type="domain" description="Protein HGH1 C-terminal" evidence="5">
    <location>
        <begin position="351"/>
        <end position="404"/>
    </location>
</feature>
<dbReference type="HOGENOM" id="CLU_037769_2_0_1"/>
<dbReference type="Gene3D" id="1.25.10.10">
    <property type="entry name" value="Leucine-rich Repeat Variant"/>
    <property type="match status" value="1"/>
</dbReference>
<dbReference type="PANTHER" id="PTHR13387:SF9">
    <property type="entry name" value="PROTEIN HGH1 HOMOLOG"/>
    <property type="match status" value="1"/>
</dbReference>
<keyword evidence="7" id="KW-1185">Reference proteome</keyword>
<evidence type="ECO:0000313" key="6">
    <source>
        <dbReference type="EMBL" id="KIP04967.1"/>
    </source>
</evidence>
<dbReference type="InterPro" id="IPR007205">
    <property type="entry name" value="Protein_HGH1_N"/>
</dbReference>
<proteinExistence type="inferred from homology"/>
<accession>A0A0C3S4D9</accession>
<gene>
    <name evidence="6" type="ORF">PHLGIDRAFT_108884</name>
</gene>
<comment type="similarity">
    <text evidence="1">Belongs to the HGH1 family.</text>
</comment>
<organism evidence="6 7">
    <name type="scientific">Phlebiopsis gigantea (strain 11061_1 CR5-6)</name>
    <name type="common">White-rot fungus</name>
    <name type="synonym">Peniophora gigantea</name>
    <dbReference type="NCBI Taxonomy" id="745531"/>
    <lineage>
        <taxon>Eukaryota</taxon>
        <taxon>Fungi</taxon>
        <taxon>Dikarya</taxon>
        <taxon>Basidiomycota</taxon>
        <taxon>Agaricomycotina</taxon>
        <taxon>Agaricomycetes</taxon>
        <taxon>Polyporales</taxon>
        <taxon>Phanerochaetaceae</taxon>
        <taxon>Phlebiopsis</taxon>
    </lineage>
</organism>
<dbReference type="EMBL" id="KN840557">
    <property type="protein sequence ID" value="KIP04967.1"/>
    <property type="molecule type" value="Genomic_DNA"/>
</dbReference>
<evidence type="ECO:0000259" key="5">
    <source>
        <dbReference type="Pfam" id="PF04064"/>
    </source>
</evidence>
<dbReference type="InterPro" id="IPR039717">
    <property type="entry name" value="Hgh1"/>
</dbReference>
<feature type="compositionally biased region" description="Acidic residues" evidence="3">
    <location>
        <begin position="420"/>
        <end position="429"/>
    </location>
</feature>
<dbReference type="Pfam" id="PF04064">
    <property type="entry name" value="DUF384"/>
    <property type="match status" value="1"/>
</dbReference>
<dbReference type="AlphaFoldDB" id="A0A0C3S4D9"/>
<reference evidence="6 7" key="1">
    <citation type="journal article" date="2014" name="PLoS Genet.">
        <title>Analysis of the Phlebiopsis gigantea genome, transcriptome and secretome provides insight into its pioneer colonization strategies of wood.</title>
        <authorList>
            <person name="Hori C."/>
            <person name="Ishida T."/>
            <person name="Igarashi K."/>
            <person name="Samejima M."/>
            <person name="Suzuki H."/>
            <person name="Master E."/>
            <person name="Ferreira P."/>
            <person name="Ruiz-Duenas F.J."/>
            <person name="Held B."/>
            <person name="Canessa P."/>
            <person name="Larrondo L.F."/>
            <person name="Schmoll M."/>
            <person name="Druzhinina I.S."/>
            <person name="Kubicek C.P."/>
            <person name="Gaskell J.A."/>
            <person name="Kersten P."/>
            <person name="St John F."/>
            <person name="Glasner J."/>
            <person name="Sabat G."/>
            <person name="Splinter BonDurant S."/>
            <person name="Syed K."/>
            <person name="Yadav J."/>
            <person name="Mgbeahuruike A.C."/>
            <person name="Kovalchuk A."/>
            <person name="Asiegbu F.O."/>
            <person name="Lackner G."/>
            <person name="Hoffmeister D."/>
            <person name="Rencoret J."/>
            <person name="Gutierrez A."/>
            <person name="Sun H."/>
            <person name="Lindquist E."/>
            <person name="Barry K."/>
            <person name="Riley R."/>
            <person name="Grigoriev I.V."/>
            <person name="Henrissat B."/>
            <person name="Kues U."/>
            <person name="Berka R.M."/>
            <person name="Martinez A.T."/>
            <person name="Covert S.F."/>
            <person name="Blanchette R.A."/>
            <person name="Cullen D."/>
        </authorList>
    </citation>
    <scope>NUCLEOTIDE SEQUENCE [LARGE SCALE GENOMIC DNA]</scope>
    <source>
        <strain evidence="6 7">11061_1 CR5-6</strain>
    </source>
</reference>
<dbReference type="Pfam" id="PF04063">
    <property type="entry name" value="DUF383"/>
    <property type="match status" value="1"/>
</dbReference>
<name>A0A0C3S4D9_PHLG1</name>
<evidence type="ECO:0000313" key="7">
    <source>
        <dbReference type="Proteomes" id="UP000053257"/>
    </source>
</evidence>
<evidence type="ECO:0000256" key="2">
    <source>
        <dbReference type="ARBA" id="ARBA00014076"/>
    </source>
</evidence>
<dbReference type="PANTHER" id="PTHR13387">
    <property type="entry name" value="PROTEIN HGH1 HOMOLOG"/>
    <property type="match status" value="1"/>
</dbReference>
<dbReference type="InterPro" id="IPR011989">
    <property type="entry name" value="ARM-like"/>
</dbReference>
<sequence>MSAEQLRELLPFLRDKNPQVRQIALQNLLGHTPKEAPSRSIFLAGLRGGGLLGTQDNDAIRDLKILCRDHLAAAHDAFRALVNLSDDPLVSSSLSEPSFLNFLVSYILNPNAILADLASMILSNITSTASTATALLTLKVSVLPDPTSSVGYYPTQSRSGSCAAPVPYPAGEPQNVLALPLLLDAFIQGASVDDEDDPDKRLRKASLHFLSSVFANISITPVGRMYYLTARPTNPLKTEEGLEYPLAKLLVFTEHKDTIRRGGVASTIKHCAFHKPAHCAMLSPDTEKVAIPPSDVEAPGVGMLPYLLLPLAGPEEYDLEEQEKLPEALQFLPPTKQREVDPVIRLTHIETLLLLCTTYRGREHLRSHGVYEVVRALHNSEKDDKISEYIVRLVAFLKRDEAPETMKDDEGDIDVSHDSDGEDSQIVEI</sequence>
<feature type="domain" description="Protein HGH1 N-terminal" evidence="4">
    <location>
        <begin position="106"/>
        <end position="345"/>
    </location>
</feature>
<dbReference type="InterPro" id="IPR016024">
    <property type="entry name" value="ARM-type_fold"/>
</dbReference>
<dbReference type="OrthoDB" id="338814at2759"/>
<dbReference type="Proteomes" id="UP000053257">
    <property type="component" value="Unassembled WGS sequence"/>
</dbReference>
<evidence type="ECO:0000256" key="1">
    <source>
        <dbReference type="ARBA" id="ARBA00006712"/>
    </source>
</evidence>
<evidence type="ECO:0000259" key="4">
    <source>
        <dbReference type="Pfam" id="PF04063"/>
    </source>
</evidence>
<dbReference type="InterPro" id="IPR007206">
    <property type="entry name" value="Protein_HGH1_C"/>
</dbReference>